<evidence type="ECO:0000259" key="10">
    <source>
        <dbReference type="PROSITE" id="PS50885"/>
    </source>
</evidence>
<evidence type="ECO:0000259" key="8">
    <source>
        <dbReference type="PROSITE" id="PS50111"/>
    </source>
</evidence>
<dbReference type="InterPro" id="IPR004089">
    <property type="entry name" value="MCPsignal_dom"/>
</dbReference>
<dbReference type="KEGG" id="paqt:E8L99_23515"/>
<feature type="transmembrane region" description="Helical" evidence="7">
    <location>
        <begin position="14"/>
        <end position="34"/>
    </location>
</feature>
<dbReference type="InterPro" id="IPR024478">
    <property type="entry name" value="HlyB_4HB_MCP"/>
</dbReference>
<keyword evidence="6" id="KW-0175">Coiled coil</keyword>
<evidence type="ECO:0000256" key="2">
    <source>
        <dbReference type="ARBA" id="ARBA00022519"/>
    </source>
</evidence>
<dbReference type="Pfam" id="PF00672">
    <property type="entry name" value="HAMP"/>
    <property type="match status" value="1"/>
</dbReference>
<dbReference type="PRINTS" id="PR00260">
    <property type="entry name" value="CHEMTRNSDUCR"/>
</dbReference>
<dbReference type="InterPro" id="IPR000727">
    <property type="entry name" value="T_SNARE_dom"/>
</dbReference>
<evidence type="ECO:0000256" key="4">
    <source>
        <dbReference type="ARBA" id="ARBA00029447"/>
    </source>
</evidence>
<evidence type="ECO:0000256" key="1">
    <source>
        <dbReference type="ARBA" id="ARBA00004429"/>
    </source>
</evidence>
<feature type="domain" description="HAMP" evidence="10">
    <location>
        <begin position="212"/>
        <end position="265"/>
    </location>
</feature>
<comment type="subcellular location">
    <subcellularLocation>
        <location evidence="1">Cell inner membrane</location>
        <topology evidence="1">Multi-pass membrane protein</topology>
    </subcellularLocation>
</comment>
<evidence type="ECO:0000313" key="11">
    <source>
        <dbReference type="EMBL" id="QCK88515.1"/>
    </source>
</evidence>
<dbReference type="Pfam" id="PF12729">
    <property type="entry name" value="4HB_MCP_1"/>
    <property type="match status" value="1"/>
</dbReference>
<evidence type="ECO:0000313" key="12">
    <source>
        <dbReference type="Proteomes" id="UP000298588"/>
    </source>
</evidence>
<dbReference type="Pfam" id="PF00015">
    <property type="entry name" value="MCPsignal"/>
    <property type="match status" value="1"/>
</dbReference>
<keyword evidence="12" id="KW-1185">Reference proteome</keyword>
<dbReference type="InterPro" id="IPR003660">
    <property type="entry name" value="HAMP_dom"/>
</dbReference>
<keyword evidence="2" id="KW-0997">Cell inner membrane</keyword>
<feature type="coiled-coil region" evidence="6">
    <location>
        <begin position="253"/>
        <end position="280"/>
    </location>
</feature>
<comment type="similarity">
    <text evidence="4">Belongs to the methyl-accepting chemotaxis (MCP) protein family.</text>
</comment>
<feature type="domain" description="T-SNARE coiled-coil homology" evidence="9">
    <location>
        <begin position="457"/>
        <end position="519"/>
    </location>
</feature>
<dbReference type="GO" id="GO:0007165">
    <property type="term" value="P:signal transduction"/>
    <property type="evidence" value="ECO:0007669"/>
    <property type="project" value="UniProtKB-KW"/>
</dbReference>
<dbReference type="AlphaFoldDB" id="A0A4D7QMM7"/>
<sequence>MIRSFRNLAIAPKIFSAIGLLVMTMLTVGGLALYEFNAMNNAIIKIEEANVRVFSAGRATANLMAYARNVEFLPIEMPLSDREAFEKGAVDEHRRLMNRVDQLQRAALGETGRAEMDKIRQLVAVYEAEHQKIKTIARSGDYDTSGKLAYTVAPAIEQVRAVFRSYEQRNEARMADGRRAAAESYAQARLSMLIALVFAVLSIGLVAYIVLSFVTRPLNAMTSAMLKVAGGDTDVAVPSLGQADEIGKLAGALETFKENLAENRRNAAEQDRERATKERRANVVASAVAEFERSVGEVISTVTSASTELEAAANTLTHTADNTQQMAGFVASASEEASSNVQSVAAATDEMTSSVDEIGRQVQASSHKAQDAVRQARETDVQVTALLDAAGRIGEVVKLITAVAEQTNLLALNATIEAARAGEAGKGFAVVASEVKQLAGQTAKATEAITAQINSMQAATREAAGSIKAIGQTIVEVSDIATAIAAAVEEQGAATQEIARNVQEAAKGTAEVASSITEVNRGAVDTGSASAQVLSAAQELSSQGSLLKSQVDAFLATVRAA</sequence>
<dbReference type="PANTHER" id="PTHR32089:SF112">
    <property type="entry name" value="LYSOZYME-LIKE PROTEIN-RELATED"/>
    <property type="match status" value="1"/>
</dbReference>
<reference evidence="11 12" key="1">
    <citation type="submission" date="2019-04" db="EMBL/GenBank/DDBJ databases">
        <title>Phreatobacter aquaticus sp. nov.</title>
        <authorList>
            <person name="Choi A."/>
            <person name="Baek K."/>
        </authorList>
    </citation>
    <scope>NUCLEOTIDE SEQUENCE [LARGE SCALE GENOMIC DNA]</scope>
    <source>
        <strain evidence="11 12">NMCR1094</strain>
    </source>
</reference>
<dbReference type="OrthoDB" id="7293398at2"/>
<dbReference type="GO" id="GO:0005886">
    <property type="term" value="C:plasma membrane"/>
    <property type="evidence" value="ECO:0007669"/>
    <property type="project" value="UniProtKB-SubCell"/>
</dbReference>
<dbReference type="SMART" id="SM00283">
    <property type="entry name" value="MA"/>
    <property type="match status" value="1"/>
</dbReference>
<dbReference type="Gene3D" id="6.10.340.10">
    <property type="match status" value="1"/>
</dbReference>
<protein>
    <submittedName>
        <fullName evidence="11">HAMP domain-containing protein</fullName>
    </submittedName>
</protein>
<dbReference type="InterPro" id="IPR004090">
    <property type="entry name" value="Chemotax_Me-accpt_rcpt"/>
</dbReference>
<name>A0A4D7QMM7_9HYPH</name>
<keyword evidence="7" id="KW-0812">Transmembrane</keyword>
<keyword evidence="3 5" id="KW-0807">Transducer</keyword>
<feature type="transmembrane region" description="Helical" evidence="7">
    <location>
        <begin position="193"/>
        <end position="214"/>
    </location>
</feature>
<dbReference type="RefSeq" id="WP_137101841.1">
    <property type="nucleotide sequence ID" value="NZ_CP039865.1"/>
</dbReference>
<dbReference type="PROSITE" id="PS50885">
    <property type="entry name" value="HAMP"/>
    <property type="match status" value="1"/>
</dbReference>
<dbReference type="Proteomes" id="UP000298588">
    <property type="component" value="Chromosome"/>
</dbReference>
<dbReference type="SMART" id="SM00304">
    <property type="entry name" value="HAMP"/>
    <property type="match status" value="1"/>
</dbReference>
<dbReference type="EMBL" id="CP039865">
    <property type="protein sequence ID" value="QCK88515.1"/>
    <property type="molecule type" value="Genomic_DNA"/>
</dbReference>
<dbReference type="SUPFAM" id="SSF58104">
    <property type="entry name" value="Methyl-accepting chemotaxis protein (MCP) signaling domain"/>
    <property type="match status" value="1"/>
</dbReference>
<proteinExistence type="inferred from homology"/>
<dbReference type="Gene3D" id="1.10.287.950">
    <property type="entry name" value="Methyl-accepting chemotaxis protein"/>
    <property type="match status" value="1"/>
</dbReference>
<dbReference type="PANTHER" id="PTHR32089">
    <property type="entry name" value="METHYL-ACCEPTING CHEMOTAXIS PROTEIN MCPB"/>
    <property type="match status" value="1"/>
</dbReference>
<organism evidence="11 12">
    <name type="scientific">Phreatobacter aquaticus</name>
    <dbReference type="NCBI Taxonomy" id="2570229"/>
    <lineage>
        <taxon>Bacteria</taxon>
        <taxon>Pseudomonadati</taxon>
        <taxon>Pseudomonadota</taxon>
        <taxon>Alphaproteobacteria</taxon>
        <taxon>Hyphomicrobiales</taxon>
        <taxon>Phreatobacteraceae</taxon>
        <taxon>Phreatobacter</taxon>
    </lineage>
</organism>
<dbReference type="PROSITE" id="PS50111">
    <property type="entry name" value="CHEMOTAXIS_TRANSDUC_2"/>
    <property type="match status" value="1"/>
</dbReference>
<feature type="domain" description="Methyl-accepting transducer" evidence="8">
    <location>
        <begin position="305"/>
        <end position="527"/>
    </location>
</feature>
<evidence type="ECO:0000256" key="6">
    <source>
        <dbReference type="SAM" id="Coils"/>
    </source>
</evidence>
<keyword evidence="7" id="KW-0472">Membrane</keyword>
<keyword evidence="7" id="KW-1133">Transmembrane helix</keyword>
<evidence type="ECO:0000256" key="7">
    <source>
        <dbReference type="SAM" id="Phobius"/>
    </source>
</evidence>
<evidence type="ECO:0000256" key="3">
    <source>
        <dbReference type="ARBA" id="ARBA00023224"/>
    </source>
</evidence>
<evidence type="ECO:0000259" key="9">
    <source>
        <dbReference type="PROSITE" id="PS50192"/>
    </source>
</evidence>
<evidence type="ECO:0000256" key="5">
    <source>
        <dbReference type="PROSITE-ProRule" id="PRU00284"/>
    </source>
</evidence>
<gene>
    <name evidence="11" type="ORF">E8L99_23515</name>
</gene>
<dbReference type="CDD" id="cd06225">
    <property type="entry name" value="HAMP"/>
    <property type="match status" value="1"/>
</dbReference>
<keyword evidence="2" id="KW-1003">Cell membrane</keyword>
<dbReference type="PROSITE" id="PS50192">
    <property type="entry name" value="T_SNARE"/>
    <property type="match status" value="1"/>
</dbReference>
<dbReference type="GO" id="GO:0004888">
    <property type="term" value="F:transmembrane signaling receptor activity"/>
    <property type="evidence" value="ECO:0007669"/>
    <property type="project" value="InterPro"/>
</dbReference>
<accession>A0A4D7QMM7</accession>
<dbReference type="GO" id="GO:0006935">
    <property type="term" value="P:chemotaxis"/>
    <property type="evidence" value="ECO:0007669"/>
    <property type="project" value="InterPro"/>
</dbReference>